<reference evidence="19" key="1">
    <citation type="journal article" date="2007" name="Science">
        <title>Draft genome of the filarial nematode parasite Brugia malayi.</title>
        <authorList>
            <person name="Ghedin E."/>
            <person name="Wang S."/>
            <person name="Spiro D."/>
            <person name="Caler E."/>
            <person name="Zhao Q."/>
            <person name="Crabtree J."/>
            <person name="Allen J.E."/>
            <person name="Delcher A.L."/>
            <person name="Guiliano D.B."/>
            <person name="Miranda-Saavedra D."/>
            <person name="Angiuoli S.V."/>
            <person name="Creasy T."/>
            <person name="Amedeo P."/>
            <person name="Haas B."/>
            <person name="El-Sayed N.M."/>
            <person name="Wortman J.R."/>
            <person name="Feldblyum T."/>
            <person name="Tallon L."/>
            <person name="Schatz M."/>
            <person name="Shumway M."/>
            <person name="Koo H."/>
            <person name="Salzberg S.L."/>
            <person name="Schobel S."/>
            <person name="Pertea M."/>
            <person name="Pop M."/>
            <person name="White O."/>
            <person name="Barton G.J."/>
            <person name="Carlow C.K."/>
            <person name="Crawford M.J."/>
            <person name="Daub J."/>
            <person name="Dimmic M.W."/>
            <person name="Estes C.F."/>
            <person name="Foster J.M."/>
            <person name="Ganatra M."/>
            <person name="Gregory W.F."/>
            <person name="Johnson N.M."/>
            <person name="Jin J."/>
            <person name="Komuniecki R."/>
            <person name="Korf I."/>
            <person name="Kumar S."/>
            <person name="Laney S."/>
            <person name="Li B.W."/>
            <person name="Li W."/>
            <person name="Lindblom T.H."/>
            <person name="Lustigman S."/>
            <person name="Ma D."/>
            <person name="Maina C.V."/>
            <person name="Martin D.M."/>
            <person name="McCarter J.P."/>
            <person name="McReynolds L."/>
            <person name="Mitreva M."/>
            <person name="Nutman T.B."/>
            <person name="Parkinson J."/>
            <person name="Peregrin-Alvarez J.M."/>
            <person name="Poole C."/>
            <person name="Ren Q."/>
            <person name="Saunders L."/>
            <person name="Sluder A.E."/>
            <person name="Smith K."/>
            <person name="Stanke M."/>
            <person name="Unnasch T.R."/>
            <person name="Ware J."/>
            <person name="Wei A.D."/>
            <person name="Weil G."/>
            <person name="Williams D.J."/>
            <person name="Zhang Y."/>
            <person name="Williams S.A."/>
            <person name="Fraser-Liggett C."/>
            <person name="Slatko B."/>
            <person name="Blaxter M.L."/>
            <person name="Scott A.L."/>
        </authorList>
    </citation>
    <scope>NUCLEOTIDE SEQUENCE</scope>
    <source>
        <strain evidence="19">FR3</strain>
    </source>
</reference>
<accession>A0A4E9F0F8</accession>
<dbReference type="InterPro" id="IPR023393">
    <property type="entry name" value="START-like_dom_sf"/>
</dbReference>
<evidence type="ECO:0000256" key="10">
    <source>
        <dbReference type="ARBA" id="ARBA00023069"/>
    </source>
</evidence>
<dbReference type="OrthoDB" id="5403181at2759"/>
<evidence type="ECO:0000256" key="14">
    <source>
        <dbReference type="ARBA" id="ARBA00070345"/>
    </source>
</evidence>
<evidence type="ECO:0000256" key="16">
    <source>
        <dbReference type="ARBA" id="ARBA00080073"/>
    </source>
</evidence>
<dbReference type="CDD" id="cd08871">
    <property type="entry name" value="START_STARD10-like"/>
    <property type="match status" value="1"/>
</dbReference>
<evidence type="ECO:0000256" key="2">
    <source>
        <dbReference type="ARBA" id="ARBA00004370"/>
    </source>
</evidence>
<protein>
    <recommendedName>
        <fullName evidence="14">START domain-containing protein 10</fullName>
    </recommendedName>
    <alternativeName>
        <fullName evidence="15">PCTP-like protein</fullName>
    </alternativeName>
    <alternativeName>
        <fullName evidence="16">StAR-related lipid transfer protein 10</fullName>
    </alternativeName>
</protein>
<evidence type="ECO:0000256" key="5">
    <source>
        <dbReference type="ARBA" id="ARBA00022490"/>
    </source>
</evidence>
<dbReference type="CTD" id="66058338"/>
<dbReference type="GeneID" id="66058338"/>
<evidence type="ECO:0000256" key="11">
    <source>
        <dbReference type="ARBA" id="ARBA00023121"/>
    </source>
</evidence>
<evidence type="ECO:0000313" key="19">
    <source>
        <dbReference type="Proteomes" id="UP000006672"/>
    </source>
</evidence>
<keyword evidence="12" id="KW-0472">Membrane</keyword>
<keyword evidence="13" id="KW-0966">Cell projection</keyword>
<evidence type="ECO:0000256" key="7">
    <source>
        <dbReference type="ARBA" id="ARBA00022846"/>
    </source>
</evidence>
<dbReference type="GO" id="GO:0006869">
    <property type="term" value="P:lipid transport"/>
    <property type="evidence" value="ECO:0007669"/>
    <property type="project" value="UniProtKB-KW"/>
</dbReference>
<sequence>MTKDSDNNEENHYYKCGIRLNHVKVLDDNDFNYINELCENHSGWNIAYNKDIIKIWTKSVPNSNLHMIKAKAILIDVSASTIYDVLHDSQYRPNWDKYHIETIDIGLINPNNDICYYAVGGMPPLQARDFVLQRSWLDTGKEKYICSHSVCHKKYPPAKGYIRGVVHLTAYHIRDMGQNGCQVTYVNHSDPKGKVPTWLTNHFAKVIGPKFIRKIHRACLKYEHWKQNNCPNWKPWIYPEQQINLMRINLSDCQPAKYNINEVLTDIDESGIICDCVDADSNSDED</sequence>
<evidence type="ECO:0000313" key="20">
    <source>
        <dbReference type="WBParaSite" id="Bm1578.1"/>
    </source>
</evidence>
<keyword evidence="9" id="KW-0445">Lipid transport</keyword>
<dbReference type="InterPro" id="IPR041951">
    <property type="entry name" value="STARD10_START"/>
</dbReference>
<gene>
    <name evidence="18" type="primary">Bm1578</name>
    <name evidence="18" type="ORF">BM_BM1578</name>
</gene>
<evidence type="ECO:0000256" key="3">
    <source>
        <dbReference type="ARBA" id="ARBA00004496"/>
    </source>
</evidence>
<dbReference type="SUPFAM" id="SSF55961">
    <property type="entry name" value="Bet v1-like"/>
    <property type="match status" value="1"/>
</dbReference>
<reference evidence="18" key="2">
    <citation type="submission" date="2019-04" db="EMBL/GenBank/DDBJ databases">
        <authorList>
            <person name="Howe K."/>
            <person name="Paulini M."/>
            <person name="Williams G."/>
        </authorList>
    </citation>
    <scope>NUCLEOTIDE SEQUENCE [LARGE SCALE GENOMIC DNA]</scope>
    <source>
        <strain evidence="18">FR3</strain>
    </source>
</reference>
<feature type="domain" description="START" evidence="17">
    <location>
        <begin position="40"/>
        <end position="224"/>
    </location>
</feature>
<dbReference type="InterPro" id="IPR051213">
    <property type="entry name" value="START_lipid_transfer"/>
</dbReference>
<evidence type="ECO:0000256" key="15">
    <source>
        <dbReference type="ARBA" id="ARBA00076937"/>
    </source>
</evidence>
<dbReference type="InterPro" id="IPR002913">
    <property type="entry name" value="START_lipid-bd_dom"/>
</dbReference>
<dbReference type="FunFam" id="3.30.530.20:FF:000008">
    <property type="entry name" value="START domain containing 10"/>
    <property type="match status" value="1"/>
</dbReference>
<dbReference type="WBParaSite" id="Bm1578.1">
    <property type="protein sequence ID" value="Bm1578.1"/>
    <property type="gene ID" value="WBGene00221839"/>
</dbReference>
<dbReference type="Pfam" id="PF01852">
    <property type="entry name" value="START"/>
    <property type="match status" value="1"/>
</dbReference>
<evidence type="ECO:0000313" key="18">
    <source>
        <dbReference type="EMBL" id="VIO90065.1"/>
    </source>
</evidence>
<keyword evidence="5" id="KW-0963">Cytoplasm</keyword>
<dbReference type="AlphaFoldDB" id="A0A4E9F0F8"/>
<dbReference type="GO" id="GO:0005829">
    <property type="term" value="C:cytosol"/>
    <property type="evidence" value="ECO:0007669"/>
    <property type="project" value="UniProtKB-ARBA"/>
</dbReference>
<evidence type="ECO:0000256" key="9">
    <source>
        <dbReference type="ARBA" id="ARBA00023055"/>
    </source>
</evidence>
<dbReference type="Proteomes" id="UP000006672">
    <property type="component" value="Unassembled WGS sequence"/>
</dbReference>
<evidence type="ECO:0000256" key="1">
    <source>
        <dbReference type="ARBA" id="ARBA00004230"/>
    </source>
</evidence>
<keyword evidence="10" id="KW-0969">Cilium</keyword>
<comment type="subcellular location">
    <subcellularLocation>
        <location evidence="1">Cell projection</location>
        <location evidence="1">Cilium</location>
        <location evidence="1">Flagellum</location>
    </subcellularLocation>
    <subcellularLocation>
        <location evidence="3">Cytoplasm</location>
    </subcellularLocation>
    <subcellularLocation>
        <location evidence="2">Membrane</location>
    </subcellularLocation>
</comment>
<dbReference type="EMBL" id="CAAKNF010000192">
    <property type="protein sequence ID" value="VIO90065.1"/>
    <property type="molecule type" value="Genomic_DNA"/>
</dbReference>
<keyword evidence="8" id="KW-0007">Acetylation</keyword>
<dbReference type="GO" id="GO:0008289">
    <property type="term" value="F:lipid binding"/>
    <property type="evidence" value="ECO:0007669"/>
    <property type="project" value="UniProtKB-KW"/>
</dbReference>
<dbReference type="RefSeq" id="XP_042932019.1">
    <property type="nucleotide sequence ID" value="XM_043076085.1"/>
</dbReference>
<reference evidence="20" key="3">
    <citation type="submission" date="2022-04" db="UniProtKB">
        <authorList>
            <consortium name="WormBaseParasite"/>
        </authorList>
    </citation>
    <scope>IDENTIFICATION</scope>
</reference>
<dbReference type="PROSITE" id="PS50848">
    <property type="entry name" value="START"/>
    <property type="match status" value="1"/>
</dbReference>
<evidence type="ECO:0000256" key="12">
    <source>
        <dbReference type="ARBA" id="ARBA00023136"/>
    </source>
</evidence>
<keyword evidence="11" id="KW-0446">Lipid-binding</keyword>
<evidence type="ECO:0000256" key="8">
    <source>
        <dbReference type="ARBA" id="ARBA00022990"/>
    </source>
</evidence>
<organism evidence="18">
    <name type="scientific">Brugia malayi</name>
    <name type="common">Filarial nematode worm</name>
    <dbReference type="NCBI Taxonomy" id="6279"/>
    <lineage>
        <taxon>Eukaryota</taxon>
        <taxon>Metazoa</taxon>
        <taxon>Ecdysozoa</taxon>
        <taxon>Nematoda</taxon>
        <taxon>Chromadorea</taxon>
        <taxon>Rhabditida</taxon>
        <taxon>Spirurina</taxon>
        <taxon>Spiruromorpha</taxon>
        <taxon>Filarioidea</taxon>
        <taxon>Onchocercidae</taxon>
        <taxon>Brugia</taxon>
    </lineage>
</organism>
<dbReference type="KEGG" id="bmy:BM_BM1578"/>
<dbReference type="PANTHER" id="PTHR19308">
    <property type="entry name" value="PHOSPHATIDYLCHOLINE TRANSFER PROTEIN"/>
    <property type="match status" value="1"/>
</dbReference>
<evidence type="ECO:0000256" key="4">
    <source>
        <dbReference type="ARBA" id="ARBA00022448"/>
    </source>
</evidence>
<dbReference type="GO" id="GO:0031514">
    <property type="term" value="C:motile cilium"/>
    <property type="evidence" value="ECO:0007669"/>
    <property type="project" value="UniProtKB-SubCell"/>
</dbReference>
<keyword evidence="7" id="KW-0282">Flagellum</keyword>
<keyword evidence="19" id="KW-1185">Reference proteome</keyword>
<evidence type="ECO:0000259" key="17">
    <source>
        <dbReference type="PROSITE" id="PS50848"/>
    </source>
</evidence>
<proteinExistence type="predicted"/>
<evidence type="ECO:0000256" key="13">
    <source>
        <dbReference type="ARBA" id="ARBA00023273"/>
    </source>
</evidence>
<name>A0A4E9F0F8_BRUMA</name>
<dbReference type="SMART" id="SM00234">
    <property type="entry name" value="START"/>
    <property type="match status" value="1"/>
</dbReference>
<dbReference type="Gene3D" id="3.30.530.20">
    <property type="match status" value="1"/>
</dbReference>
<accession>A0A8L7SSM6</accession>
<evidence type="ECO:0000256" key="6">
    <source>
        <dbReference type="ARBA" id="ARBA00022553"/>
    </source>
</evidence>
<keyword evidence="6" id="KW-0597">Phosphoprotein</keyword>
<keyword evidence="4" id="KW-0813">Transport</keyword>
<dbReference type="GO" id="GO:0016020">
    <property type="term" value="C:membrane"/>
    <property type="evidence" value="ECO:0007669"/>
    <property type="project" value="UniProtKB-SubCell"/>
</dbReference>
<dbReference type="PANTHER" id="PTHR19308:SF14">
    <property type="entry name" value="START DOMAIN-CONTAINING PROTEIN"/>
    <property type="match status" value="1"/>
</dbReference>